<evidence type="ECO:0000256" key="1">
    <source>
        <dbReference type="SAM" id="Phobius"/>
    </source>
</evidence>
<name>A0A1A3MUT1_MYCAS</name>
<keyword evidence="1" id="KW-1133">Transmembrane helix</keyword>
<evidence type="ECO:0000313" key="3">
    <source>
        <dbReference type="EMBL" id="OBK11897.1"/>
    </source>
</evidence>
<organism evidence="3 4">
    <name type="scientific">Mycobacterium asiaticum</name>
    <dbReference type="NCBI Taxonomy" id="1790"/>
    <lineage>
        <taxon>Bacteria</taxon>
        <taxon>Bacillati</taxon>
        <taxon>Actinomycetota</taxon>
        <taxon>Actinomycetes</taxon>
        <taxon>Mycobacteriales</taxon>
        <taxon>Mycobacteriaceae</taxon>
        <taxon>Mycobacterium</taxon>
    </lineage>
</organism>
<comment type="caution">
    <text evidence="3">The sequence shown here is derived from an EMBL/GenBank/DDBJ whole genome shotgun (WGS) entry which is preliminary data.</text>
</comment>
<feature type="domain" description="PknH-like extracellular" evidence="2">
    <location>
        <begin position="70"/>
        <end position="256"/>
    </location>
</feature>
<evidence type="ECO:0000313" key="4">
    <source>
        <dbReference type="Proteomes" id="UP000093629"/>
    </source>
</evidence>
<accession>A0A1A3MUT1</accession>
<gene>
    <name evidence="3" type="ORF">A5636_12840</name>
</gene>
<keyword evidence="4" id="KW-1185">Reference proteome</keyword>
<keyword evidence="1" id="KW-0812">Transmembrane</keyword>
<sequence length="259" mass="26805">MPAAPPTRKRWPIVAALAGVLAVLAGTGIWFAIDKGGDNQASGAESTTATASTTTAVTTTTTSLAPTFNAAQLDSLLLSPEEIGAIVGATGMVADPKITEMKDPGTGNTLSDERCLGALIGYQTRTYKSSGYTGMLAQLVQRPHVNPGWVVVQGGVVFASAEQATGFVTGQQNQWQQCAGRTITQVNAGKSIDWAFREVTGNPPRISLQRDPVSGITGVACQHVLNAVSNVVIDVNVCAPGTTDQAGQIADNMAAKLPR</sequence>
<dbReference type="InterPro" id="IPR026954">
    <property type="entry name" value="PknH-like_Extracell"/>
</dbReference>
<evidence type="ECO:0000259" key="2">
    <source>
        <dbReference type="Pfam" id="PF14032"/>
    </source>
</evidence>
<dbReference type="Pfam" id="PF14032">
    <property type="entry name" value="PknH_C"/>
    <property type="match status" value="1"/>
</dbReference>
<dbReference type="Proteomes" id="UP000093629">
    <property type="component" value="Unassembled WGS sequence"/>
</dbReference>
<dbReference type="Gene3D" id="3.40.1000.70">
    <property type="entry name" value="PknH-like extracellular domain"/>
    <property type="match status" value="1"/>
</dbReference>
<dbReference type="AlphaFoldDB" id="A0A1A3MUT1"/>
<reference evidence="3 4" key="1">
    <citation type="submission" date="2016-06" db="EMBL/GenBank/DDBJ databases">
        <authorList>
            <person name="Kjaerup R.B."/>
            <person name="Dalgaard T.S."/>
            <person name="Juul-Madsen H.R."/>
        </authorList>
    </citation>
    <scope>NUCLEOTIDE SEQUENCE [LARGE SCALE GENOMIC DNA]</scope>
    <source>
        <strain evidence="3 4">1245139.5</strain>
    </source>
</reference>
<proteinExistence type="predicted"/>
<protein>
    <recommendedName>
        <fullName evidence="2">PknH-like extracellular domain-containing protein</fullName>
    </recommendedName>
</protein>
<keyword evidence="1" id="KW-0472">Membrane</keyword>
<dbReference type="EMBL" id="LZLQ01000132">
    <property type="protein sequence ID" value="OBK11897.1"/>
    <property type="molecule type" value="Genomic_DNA"/>
</dbReference>
<feature type="transmembrane region" description="Helical" evidence="1">
    <location>
        <begin position="12"/>
        <end position="33"/>
    </location>
</feature>
<dbReference type="InterPro" id="IPR038232">
    <property type="entry name" value="PknH-like_Extracell_sf"/>
</dbReference>